<name>A0A7J4XEM9_9BACE</name>
<dbReference type="InterPro" id="IPR018060">
    <property type="entry name" value="HTH_AraC"/>
</dbReference>
<keyword evidence="3" id="KW-0804">Transcription</keyword>
<evidence type="ECO:0000256" key="1">
    <source>
        <dbReference type="ARBA" id="ARBA00023015"/>
    </source>
</evidence>
<dbReference type="Proteomes" id="UP000422221">
    <property type="component" value="Unassembled WGS sequence"/>
</dbReference>
<dbReference type="Gene3D" id="1.10.10.60">
    <property type="entry name" value="Homeodomain-like"/>
    <property type="match status" value="1"/>
</dbReference>
<protein>
    <submittedName>
        <fullName evidence="5">Helix-turn-helix transcriptional regulator</fullName>
    </submittedName>
</protein>
<dbReference type="InterPro" id="IPR013087">
    <property type="entry name" value="Znf_C2H2_type"/>
</dbReference>
<evidence type="ECO:0000313" key="5">
    <source>
        <dbReference type="EMBL" id="KAA3759572.1"/>
    </source>
</evidence>
<gene>
    <name evidence="5" type="ORF">F3F73_19260</name>
</gene>
<dbReference type="GO" id="GO:0003700">
    <property type="term" value="F:DNA-binding transcription factor activity"/>
    <property type="evidence" value="ECO:0007669"/>
    <property type="project" value="InterPro"/>
</dbReference>
<keyword evidence="2" id="KW-0238">DNA-binding</keyword>
<accession>A0A7J4XEM9</accession>
<dbReference type="PROSITE" id="PS00028">
    <property type="entry name" value="ZINC_FINGER_C2H2_1"/>
    <property type="match status" value="1"/>
</dbReference>
<dbReference type="PROSITE" id="PS01124">
    <property type="entry name" value="HTH_ARAC_FAMILY_2"/>
    <property type="match status" value="1"/>
</dbReference>
<dbReference type="GO" id="GO:0043565">
    <property type="term" value="F:sequence-specific DNA binding"/>
    <property type="evidence" value="ECO:0007669"/>
    <property type="project" value="InterPro"/>
</dbReference>
<dbReference type="PANTHER" id="PTHR47504:SF5">
    <property type="entry name" value="RIGHT ORIGIN-BINDING PROTEIN"/>
    <property type="match status" value="1"/>
</dbReference>
<comment type="caution">
    <text evidence="5">The sequence shown here is derived from an EMBL/GenBank/DDBJ whole genome shotgun (WGS) entry which is preliminary data.</text>
</comment>
<dbReference type="PANTHER" id="PTHR47504">
    <property type="entry name" value="RIGHT ORIGIN-BINDING PROTEIN"/>
    <property type="match status" value="1"/>
</dbReference>
<dbReference type="InterPro" id="IPR050959">
    <property type="entry name" value="MarA-like"/>
</dbReference>
<dbReference type="SMART" id="SM00342">
    <property type="entry name" value="HTH_ARAC"/>
    <property type="match status" value="1"/>
</dbReference>
<evidence type="ECO:0000256" key="3">
    <source>
        <dbReference type="ARBA" id="ARBA00023163"/>
    </source>
</evidence>
<organism evidence="5 6">
    <name type="scientific">Bacteroides salyersiae</name>
    <dbReference type="NCBI Taxonomy" id="291644"/>
    <lineage>
        <taxon>Bacteria</taxon>
        <taxon>Pseudomonadati</taxon>
        <taxon>Bacteroidota</taxon>
        <taxon>Bacteroidia</taxon>
        <taxon>Bacteroidales</taxon>
        <taxon>Bacteroidaceae</taxon>
        <taxon>Bacteroides</taxon>
    </lineage>
</organism>
<sequence length="281" mass="32195">MSGLSTCGVTMNCLECPKAVTNSIVHASHPRGFHKPAQKCEENIIIFLLKGEVLVNSQEYAGTTLRAGEFILQAIGSKLELLVMEDAECVCYSFNKPEFFCEERYNHIKTQVTPPLIFSPLKIVPELKHFLEGSASYLSKDKICRELLSLKKKELAFILSSYYSDYELSTLVHSLAKYTSSFQYFVLGNHTKVKTVEEFAHLGGYTVTTFRRIFNSVFHEPVYEWMMKQRKEGIIYELRYTKATISEICYKYGFESLPHFSNFCKKNFGASPRSIRLSESQ</sequence>
<dbReference type="RefSeq" id="WP_005928245.1">
    <property type="nucleotide sequence ID" value="NZ_CABKSE010000001.1"/>
</dbReference>
<evidence type="ECO:0000256" key="2">
    <source>
        <dbReference type="ARBA" id="ARBA00023125"/>
    </source>
</evidence>
<dbReference type="SUPFAM" id="SSF46689">
    <property type="entry name" value="Homeodomain-like"/>
    <property type="match status" value="1"/>
</dbReference>
<evidence type="ECO:0000259" key="4">
    <source>
        <dbReference type="PROSITE" id="PS01124"/>
    </source>
</evidence>
<keyword evidence="1" id="KW-0805">Transcription regulation</keyword>
<dbReference type="InterPro" id="IPR009057">
    <property type="entry name" value="Homeodomain-like_sf"/>
</dbReference>
<evidence type="ECO:0000313" key="6">
    <source>
        <dbReference type="Proteomes" id="UP000422221"/>
    </source>
</evidence>
<reference evidence="5 6" key="1">
    <citation type="journal article" date="2019" name="Nat. Med.">
        <title>A library of human gut bacterial isolates paired with longitudinal multiomics data enables mechanistic microbiome research.</title>
        <authorList>
            <person name="Poyet M."/>
            <person name="Groussin M."/>
            <person name="Gibbons S.M."/>
            <person name="Avila-Pacheco J."/>
            <person name="Jiang X."/>
            <person name="Kearney S.M."/>
            <person name="Perrotta A.R."/>
            <person name="Berdy B."/>
            <person name="Zhao S."/>
            <person name="Lieberman T.D."/>
            <person name="Swanson P.K."/>
            <person name="Smith M."/>
            <person name="Roesemann S."/>
            <person name="Alexander J.E."/>
            <person name="Rich S.A."/>
            <person name="Livny J."/>
            <person name="Vlamakis H."/>
            <person name="Clish C."/>
            <person name="Bullock K."/>
            <person name="Deik A."/>
            <person name="Scott J."/>
            <person name="Pierce K.A."/>
            <person name="Xavier R.J."/>
            <person name="Alm E.J."/>
        </authorList>
    </citation>
    <scope>NUCLEOTIDE SEQUENCE [LARGE SCALE GENOMIC DNA]</scope>
    <source>
        <strain evidence="5 6">BIOML-A10</strain>
    </source>
</reference>
<proteinExistence type="predicted"/>
<dbReference type="EMBL" id="VWMK01000022">
    <property type="protein sequence ID" value="KAA3759572.1"/>
    <property type="molecule type" value="Genomic_DNA"/>
</dbReference>
<feature type="domain" description="HTH araC/xylS-type" evidence="4">
    <location>
        <begin position="180"/>
        <end position="278"/>
    </location>
</feature>
<dbReference type="AlphaFoldDB" id="A0A7J4XEM9"/>
<dbReference type="Pfam" id="PF12833">
    <property type="entry name" value="HTH_18"/>
    <property type="match status" value="1"/>
</dbReference>